<dbReference type="EMBL" id="JAAOAQ010000898">
    <property type="protein sequence ID" value="KAF5532494.1"/>
    <property type="molecule type" value="Genomic_DNA"/>
</dbReference>
<comment type="caution">
    <text evidence="3">The sequence shown here is derived from an EMBL/GenBank/DDBJ whole genome shotgun (WGS) entry which is preliminary data.</text>
</comment>
<accession>A0A8H5MKK8</accession>
<feature type="compositionally biased region" description="Low complexity" evidence="1">
    <location>
        <begin position="216"/>
        <end position="231"/>
    </location>
</feature>
<feature type="compositionally biased region" description="Polar residues" evidence="1">
    <location>
        <begin position="201"/>
        <end position="215"/>
    </location>
</feature>
<gene>
    <name evidence="3" type="ORF">FPHYL_13760</name>
</gene>
<evidence type="ECO:0000313" key="4">
    <source>
        <dbReference type="Proteomes" id="UP000582016"/>
    </source>
</evidence>
<dbReference type="PANTHER" id="PTHR33112:SF10">
    <property type="entry name" value="TOL"/>
    <property type="match status" value="1"/>
</dbReference>
<organism evidence="3 4">
    <name type="scientific">Fusarium phyllophilum</name>
    <dbReference type="NCBI Taxonomy" id="47803"/>
    <lineage>
        <taxon>Eukaryota</taxon>
        <taxon>Fungi</taxon>
        <taxon>Dikarya</taxon>
        <taxon>Ascomycota</taxon>
        <taxon>Pezizomycotina</taxon>
        <taxon>Sordariomycetes</taxon>
        <taxon>Hypocreomycetidae</taxon>
        <taxon>Hypocreales</taxon>
        <taxon>Nectriaceae</taxon>
        <taxon>Fusarium</taxon>
        <taxon>Fusarium fujikuroi species complex</taxon>
    </lineage>
</organism>
<evidence type="ECO:0000256" key="1">
    <source>
        <dbReference type="SAM" id="MobiDB-lite"/>
    </source>
</evidence>
<dbReference type="PANTHER" id="PTHR33112">
    <property type="entry name" value="DOMAIN PROTEIN, PUTATIVE-RELATED"/>
    <property type="match status" value="1"/>
</dbReference>
<dbReference type="Proteomes" id="UP000582016">
    <property type="component" value="Unassembled WGS sequence"/>
</dbReference>
<dbReference type="AlphaFoldDB" id="A0A8H5MKK8"/>
<evidence type="ECO:0000259" key="2">
    <source>
        <dbReference type="Pfam" id="PF06985"/>
    </source>
</evidence>
<reference evidence="3 4" key="1">
    <citation type="submission" date="2020-05" db="EMBL/GenBank/DDBJ databases">
        <title>Identification and distribution of gene clusters putatively required for synthesis of sphingolipid metabolism inhibitors in phylogenetically diverse species of the filamentous fungus Fusarium.</title>
        <authorList>
            <person name="Kim H.-S."/>
            <person name="Busman M."/>
            <person name="Brown D.W."/>
            <person name="Divon H."/>
            <person name="Uhlig S."/>
            <person name="Proctor R.H."/>
        </authorList>
    </citation>
    <scope>NUCLEOTIDE SEQUENCE [LARGE SCALE GENOMIC DNA]</scope>
    <source>
        <strain evidence="3 4">NRRL 13617</strain>
    </source>
</reference>
<feature type="domain" description="Heterokaryon incompatibility" evidence="2">
    <location>
        <begin position="38"/>
        <end position="149"/>
    </location>
</feature>
<sequence length="484" mass="54639">MYDDSSPSTTLPFRVIDVGIGEKKPRVYTTNGKGAGRYLTLSHCWGKVIPPRMTKKTLDSWQLLLPEADLPKTFRDAIWLTRELGELFLWIDSICIVQDDLSELRTQTGLMGSIFEQSLCTIAAVDAKGSDGSHLVDSGLIISGSDHILKTTSRGHVRAHRSSMRQRNYAKWSYTKRIIRVLPSGSDSKPRHGTLAVGYSKNESSPADASSSPNLTSVGGATGTGETEQTGIPERRNARGDYFLESSTAEGGVSYDAQCNLRKLWQMTVKQYSVTKLTYNSDKHNAIMGFEERLAARLGCRVHQGIIDFGQCEHLHLQLLWVPVISRGRLNDIQFPSWSWMKINGAVTWPHDEYLVFPELLAQIEFSQPTSKGAMQELHISGMFQSIRVGTRLGDIPYYKQHERWTPDMHFGWSELGMHPDRNTLLSAKEDRIIGWVVLDAPYNPGDMFALPLLKYLRQDDEEERRVLTSWSYVEAFLGLIRRL</sequence>
<dbReference type="Pfam" id="PF06985">
    <property type="entry name" value="HET"/>
    <property type="match status" value="1"/>
</dbReference>
<feature type="region of interest" description="Disordered" evidence="1">
    <location>
        <begin position="183"/>
        <end position="238"/>
    </location>
</feature>
<name>A0A8H5MKK8_9HYPO</name>
<dbReference type="InterPro" id="IPR010730">
    <property type="entry name" value="HET"/>
</dbReference>
<protein>
    <submittedName>
        <fullName evidence="3">Het-domain-containing protein</fullName>
    </submittedName>
</protein>
<evidence type="ECO:0000313" key="3">
    <source>
        <dbReference type="EMBL" id="KAF5532494.1"/>
    </source>
</evidence>
<proteinExistence type="predicted"/>
<dbReference type="OrthoDB" id="5362512at2759"/>
<keyword evidence="4" id="KW-1185">Reference proteome</keyword>